<sequence>MFRRLLRTRGHVFVALLTGTTLLLFLLHTKGTALKEKTPNDHSLNNVDGYDVFSNDYAAHRRKRNREDEEDRGDNDVNVIISDEDIVNMVKQNLSLDKLLQGPARLTVKLAADNHELVEHVRKHILIPPSQLPYNLEEPDKDSWDQGQGDLIYGSIRHKDGFFVEAGAFNGEYLSNSLHLEKHLGWTGLLVEANTKQFNLMKDKHRKAWLANACLSTKPYPMQVTFEQNDVFGKIVEIPGLSEKHEMQKAQCIPLLTFMLALNKTTIDYFSLDVEGSEMGVLRTIPFDKLDIKFLSVEVNHVEEGMQGVIDFMKGHNYKVHATYSQGAIPVDVMFIK</sequence>
<protein>
    <recommendedName>
        <fullName evidence="1">Methyltransferase FkbM domain-containing protein</fullName>
    </recommendedName>
</protein>
<accession>A0AAV2R6Y4</accession>
<dbReference type="GO" id="GO:0005794">
    <property type="term" value="C:Golgi apparatus"/>
    <property type="evidence" value="ECO:0007669"/>
    <property type="project" value="TreeGrafter"/>
</dbReference>
<dbReference type="Proteomes" id="UP001497623">
    <property type="component" value="Unassembled WGS sequence"/>
</dbReference>
<name>A0AAV2R6Y4_MEGNR</name>
<dbReference type="GO" id="GO:0016197">
    <property type="term" value="P:endosomal transport"/>
    <property type="evidence" value="ECO:0007669"/>
    <property type="project" value="TreeGrafter"/>
</dbReference>
<dbReference type="EMBL" id="CAXKWB010014929">
    <property type="protein sequence ID" value="CAL4112154.1"/>
    <property type="molecule type" value="Genomic_DNA"/>
</dbReference>
<dbReference type="Pfam" id="PF05050">
    <property type="entry name" value="Methyltransf_21"/>
    <property type="match status" value="1"/>
</dbReference>
<organism evidence="2 3">
    <name type="scientific">Meganyctiphanes norvegica</name>
    <name type="common">Northern krill</name>
    <name type="synonym">Thysanopoda norvegica</name>
    <dbReference type="NCBI Taxonomy" id="48144"/>
    <lineage>
        <taxon>Eukaryota</taxon>
        <taxon>Metazoa</taxon>
        <taxon>Ecdysozoa</taxon>
        <taxon>Arthropoda</taxon>
        <taxon>Crustacea</taxon>
        <taxon>Multicrustacea</taxon>
        <taxon>Malacostraca</taxon>
        <taxon>Eumalacostraca</taxon>
        <taxon>Eucarida</taxon>
        <taxon>Euphausiacea</taxon>
        <taxon>Euphausiidae</taxon>
        <taxon>Meganyctiphanes</taxon>
    </lineage>
</organism>
<evidence type="ECO:0000313" key="2">
    <source>
        <dbReference type="EMBL" id="CAL4112154.1"/>
    </source>
</evidence>
<proteinExistence type="predicted"/>
<reference evidence="2 3" key="1">
    <citation type="submission" date="2024-05" db="EMBL/GenBank/DDBJ databases">
        <authorList>
            <person name="Wallberg A."/>
        </authorList>
    </citation>
    <scope>NUCLEOTIDE SEQUENCE [LARGE SCALE GENOMIC DNA]</scope>
</reference>
<keyword evidence="3" id="KW-1185">Reference proteome</keyword>
<dbReference type="GO" id="GO:0005886">
    <property type="term" value="C:plasma membrane"/>
    <property type="evidence" value="ECO:0007669"/>
    <property type="project" value="TreeGrafter"/>
</dbReference>
<dbReference type="Gene3D" id="3.40.50.150">
    <property type="entry name" value="Vaccinia Virus protein VP39"/>
    <property type="match status" value="1"/>
</dbReference>
<gene>
    <name evidence="2" type="ORF">MNOR_LOCUS19804</name>
</gene>
<dbReference type="AlphaFoldDB" id="A0AAV2R6Y4"/>
<evidence type="ECO:0000259" key="1">
    <source>
        <dbReference type="Pfam" id="PF05050"/>
    </source>
</evidence>
<evidence type="ECO:0000313" key="3">
    <source>
        <dbReference type="Proteomes" id="UP001497623"/>
    </source>
</evidence>
<comment type="caution">
    <text evidence="2">The sequence shown here is derived from an EMBL/GenBank/DDBJ whole genome shotgun (WGS) entry which is preliminary data.</text>
</comment>
<dbReference type="SUPFAM" id="SSF53335">
    <property type="entry name" value="S-adenosyl-L-methionine-dependent methyltransferases"/>
    <property type="match status" value="1"/>
</dbReference>
<dbReference type="PANTHER" id="PTHR34009:SF2">
    <property type="entry name" value="PROTEIN STAR"/>
    <property type="match status" value="1"/>
</dbReference>
<dbReference type="GO" id="GO:0031902">
    <property type="term" value="C:late endosome membrane"/>
    <property type="evidence" value="ECO:0007669"/>
    <property type="project" value="TreeGrafter"/>
</dbReference>
<dbReference type="PANTHER" id="PTHR34009">
    <property type="entry name" value="PROTEIN STAR"/>
    <property type="match status" value="1"/>
</dbReference>
<dbReference type="InterPro" id="IPR053202">
    <property type="entry name" value="EGF_Rcpt_Signaling_Reg"/>
</dbReference>
<dbReference type="InterPro" id="IPR006342">
    <property type="entry name" value="FkbM_mtfrase"/>
</dbReference>
<dbReference type="GO" id="GO:0006888">
    <property type="term" value="P:endoplasmic reticulum to Golgi vesicle-mediated transport"/>
    <property type="evidence" value="ECO:0007669"/>
    <property type="project" value="TreeGrafter"/>
</dbReference>
<feature type="domain" description="Methyltransferase FkbM" evidence="1">
    <location>
        <begin position="166"/>
        <end position="320"/>
    </location>
</feature>
<dbReference type="GO" id="GO:0005789">
    <property type="term" value="C:endoplasmic reticulum membrane"/>
    <property type="evidence" value="ECO:0007669"/>
    <property type="project" value="TreeGrafter"/>
</dbReference>
<dbReference type="InterPro" id="IPR029063">
    <property type="entry name" value="SAM-dependent_MTases_sf"/>
</dbReference>